<name>A0ABX3KYB3_9PAST</name>
<feature type="non-terminal residue" evidence="1">
    <location>
        <position position="1"/>
    </location>
</feature>
<evidence type="ECO:0000313" key="2">
    <source>
        <dbReference type="Proteomes" id="UP000188820"/>
    </source>
</evidence>
<dbReference type="EMBL" id="MLAA01000062">
    <property type="protein sequence ID" value="OOF66089.1"/>
    <property type="molecule type" value="Genomic_DNA"/>
</dbReference>
<reference evidence="1 2" key="1">
    <citation type="submission" date="2016-10" db="EMBL/GenBank/DDBJ databases">
        <title>Rodentibacter gen. nov. and new species.</title>
        <authorList>
            <person name="Christensen H."/>
        </authorList>
    </citation>
    <scope>NUCLEOTIDE SEQUENCE [LARGE SCALE GENOMIC DNA]</scope>
    <source>
        <strain evidence="1 2">1998236014</strain>
    </source>
</reference>
<dbReference type="CDD" id="cd20732">
    <property type="entry name" value="PoNe_FilH_DUF637_VENN-like"/>
    <property type="match status" value="1"/>
</dbReference>
<protein>
    <recommendedName>
        <fullName evidence="3">Toxin CdiA</fullName>
    </recommendedName>
</protein>
<sequence length="357" mass="38719">GAEIGKRAVEHNNMADDIHPSVEREQNIAMYAKVYFKGDEEKAREFIEGLEIAEARGQIDTVKESVETVKALASIKFDEFLDATLNAVQNADKVVESIVISQNEWDEIYVKALKENPQLAGEMLGYRQGNLKGIPTGGIVLSGSGLALAKSMGALKKAGSNIADFATHQVHRVVNHTTLNKVINEVDSIAVSTDKGFINATKVCSASCEIKATSKIEQKLIDDIIKNGDIKGNKTEALIHDLAKRSGYKPLKGGKYGSNNGFDHVLLGKDGSVVIIDSKQIKNNGAIQVSSKAAKNTNQLSKEWIDVVKEKLSKNDPVRIAIEQAENAGKPIKTIIAGVDKTNNRVLLLPVKIPDKK</sequence>
<gene>
    <name evidence="1" type="ORF">BKG89_10525</name>
</gene>
<keyword evidence="2" id="KW-1185">Reference proteome</keyword>
<organism evidence="1 2">
    <name type="scientific">Rodentibacter caecimuris</name>
    <dbReference type="NCBI Taxonomy" id="1796644"/>
    <lineage>
        <taxon>Bacteria</taxon>
        <taxon>Pseudomonadati</taxon>
        <taxon>Pseudomonadota</taxon>
        <taxon>Gammaproteobacteria</taxon>
        <taxon>Pasteurellales</taxon>
        <taxon>Pasteurellaceae</taxon>
        <taxon>Rodentibacter</taxon>
    </lineage>
</organism>
<comment type="caution">
    <text evidence="1">The sequence shown here is derived from an EMBL/GenBank/DDBJ whole genome shotgun (WGS) entry which is preliminary data.</text>
</comment>
<proteinExistence type="predicted"/>
<dbReference type="RefSeq" id="WP_077464646.1">
    <property type="nucleotide sequence ID" value="NZ_MLAA01000062.1"/>
</dbReference>
<evidence type="ECO:0000313" key="1">
    <source>
        <dbReference type="EMBL" id="OOF66089.1"/>
    </source>
</evidence>
<dbReference type="Proteomes" id="UP000188820">
    <property type="component" value="Unassembled WGS sequence"/>
</dbReference>
<evidence type="ECO:0008006" key="3">
    <source>
        <dbReference type="Google" id="ProtNLM"/>
    </source>
</evidence>
<accession>A0ABX3KYB3</accession>